<evidence type="ECO:0000313" key="2">
    <source>
        <dbReference type="EMBL" id="CAH1991480.1"/>
    </source>
</evidence>
<proteinExistence type="predicted"/>
<gene>
    <name evidence="2" type="ORF">ACAOBT_LOCUS20296</name>
</gene>
<feature type="compositionally biased region" description="Basic and acidic residues" evidence="1">
    <location>
        <begin position="226"/>
        <end position="237"/>
    </location>
</feature>
<dbReference type="EMBL" id="CAKOFQ010007115">
    <property type="protein sequence ID" value="CAH1991480.1"/>
    <property type="molecule type" value="Genomic_DNA"/>
</dbReference>
<comment type="caution">
    <text evidence="2">The sequence shown here is derived from an EMBL/GenBank/DDBJ whole genome shotgun (WGS) entry which is preliminary data.</text>
</comment>
<reference evidence="2" key="1">
    <citation type="submission" date="2022-03" db="EMBL/GenBank/DDBJ databases">
        <authorList>
            <person name="Sayadi A."/>
        </authorList>
    </citation>
    <scope>NUCLEOTIDE SEQUENCE</scope>
</reference>
<evidence type="ECO:0000256" key="1">
    <source>
        <dbReference type="SAM" id="MobiDB-lite"/>
    </source>
</evidence>
<organism evidence="2 3">
    <name type="scientific">Acanthoscelides obtectus</name>
    <name type="common">Bean weevil</name>
    <name type="synonym">Bruchus obtectus</name>
    <dbReference type="NCBI Taxonomy" id="200917"/>
    <lineage>
        <taxon>Eukaryota</taxon>
        <taxon>Metazoa</taxon>
        <taxon>Ecdysozoa</taxon>
        <taxon>Arthropoda</taxon>
        <taxon>Hexapoda</taxon>
        <taxon>Insecta</taxon>
        <taxon>Pterygota</taxon>
        <taxon>Neoptera</taxon>
        <taxon>Endopterygota</taxon>
        <taxon>Coleoptera</taxon>
        <taxon>Polyphaga</taxon>
        <taxon>Cucujiformia</taxon>
        <taxon>Chrysomeloidea</taxon>
        <taxon>Chrysomelidae</taxon>
        <taxon>Bruchinae</taxon>
        <taxon>Bruchini</taxon>
        <taxon>Acanthoscelides</taxon>
    </lineage>
</organism>
<sequence length="255" mass="29554">MTMIRNSLRVPEVCRLKHRTSYLSGTNDPPAIFAENYKLKKYISFPDDIVVGVEYVKRVCCLIDHCSLPLDEGKILSQKLFWHFISANYKLKKYISFVDDIVVVVQYVNRRYRVLFIPKSHSFKVLHGNVKQGLNQQNLPGKEEGHKEYILSELSHTSSESDPFTAAEIYNPEDPDYHQTCEVKSCKGDVFSSCFQCSILLCWKHFEDDTLSCQDGHRTVQSSVLSKEKQEERRPEDFFVEGSQAEGDRKKSQRR</sequence>
<dbReference type="OrthoDB" id="6773618at2759"/>
<accession>A0A9P0LDV1</accession>
<feature type="compositionally biased region" description="Basic and acidic residues" evidence="1">
    <location>
        <begin position="246"/>
        <end position="255"/>
    </location>
</feature>
<dbReference type="Proteomes" id="UP001152888">
    <property type="component" value="Unassembled WGS sequence"/>
</dbReference>
<name>A0A9P0LDV1_ACAOB</name>
<dbReference type="AlphaFoldDB" id="A0A9P0LDV1"/>
<protein>
    <submittedName>
        <fullName evidence="2">Uncharacterized protein</fullName>
    </submittedName>
</protein>
<keyword evidence="3" id="KW-1185">Reference proteome</keyword>
<feature type="region of interest" description="Disordered" evidence="1">
    <location>
        <begin position="222"/>
        <end position="255"/>
    </location>
</feature>
<evidence type="ECO:0000313" key="3">
    <source>
        <dbReference type="Proteomes" id="UP001152888"/>
    </source>
</evidence>